<gene>
    <name evidence="2" type="ORF">BON30_46180</name>
</gene>
<evidence type="ECO:0000313" key="2">
    <source>
        <dbReference type="EMBL" id="OJH33918.1"/>
    </source>
</evidence>
<dbReference type="Proteomes" id="UP000182229">
    <property type="component" value="Unassembled WGS sequence"/>
</dbReference>
<accession>A0A1L9AV89</accession>
<proteinExistence type="predicted"/>
<keyword evidence="1" id="KW-0175">Coiled coil</keyword>
<keyword evidence="3" id="KW-1185">Reference proteome</keyword>
<feature type="coiled-coil region" evidence="1">
    <location>
        <begin position="422"/>
        <end position="449"/>
    </location>
</feature>
<dbReference type="Pfam" id="PF14412">
    <property type="entry name" value="AHH"/>
    <property type="match status" value="1"/>
</dbReference>
<dbReference type="RefSeq" id="WP_071905035.1">
    <property type="nucleotide sequence ID" value="NZ_MPIN01000025.1"/>
</dbReference>
<evidence type="ECO:0000313" key="3">
    <source>
        <dbReference type="Proteomes" id="UP000182229"/>
    </source>
</evidence>
<dbReference type="STRING" id="83449.BON30_46180"/>
<sequence length="451" mass="48303">MFNRLVGPRPAGARLRPLLGGWLLLVLFLQSACTTSAPRAGLLVGYRYKSLAPTPAPRQSVTLTPHSDFAPVQVSDTQWREAFTQLVLEVPLRVVDRSTMPLAGHPVRASWPSGGSGDSSVEEGYARQCERRGVPGACSWLLGDGSQDIPPGHRDRFALALGLALTPAVEAASGVLQDASAHAMTALLSGLSLYLVTLMAPEPISKGLALAMTVFLWAYLGHELWGLIASTKRLWDEAGTVGSFHELRGASGRYAQVLGPNTLRILLLLAAWKAGARGQEAMRGSGLPGFPQAVRNAATAGRFHLPTAASEGTSVSVAEGRLVLTLPAGSGALLAMQREGEGEEGHIHHIATVENEKSPARGGPWTPRLKELFDKAGMSMEDTANKVRIPGHRGPHPRAYHERVFGQLSDAVKRCETTAQCREALTQELKNLADELLEMGSELNRLVTRTP</sequence>
<comment type="caution">
    <text evidence="2">The sequence shown here is derived from an EMBL/GenBank/DDBJ whole genome shotgun (WGS) entry which is preliminary data.</text>
</comment>
<reference evidence="2 3" key="2">
    <citation type="submission" date="2016-12" db="EMBL/GenBank/DDBJ databases">
        <title>Draft Genome Sequence of Cystobacter ferrugineus Strain Cbfe23.</title>
        <authorList>
            <person name="Akbar S."/>
            <person name="Dowd S.E."/>
            <person name="Stevens D.C."/>
        </authorList>
    </citation>
    <scope>NUCLEOTIDE SEQUENCE [LARGE SCALE GENOMIC DNA]</scope>
    <source>
        <strain evidence="2 3">Cbfe23</strain>
    </source>
</reference>
<organism evidence="2 3">
    <name type="scientific">Cystobacter ferrugineus</name>
    <dbReference type="NCBI Taxonomy" id="83449"/>
    <lineage>
        <taxon>Bacteria</taxon>
        <taxon>Pseudomonadati</taxon>
        <taxon>Myxococcota</taxon>
        <taxon>Myxococcia</taxon>
        <taxon>Myxococcales</taxon>
        <taxon>Cystobacterineae</taxon>
        <taxon>Archangiaceae</taxon>
        <taxon>Cystobacter</taxon>
    </lineage>
</organism>
<dbReference type="AlphaFoldDB" id="A0A1L9AV89"/>
<protein>
    <submittedName>
        <fullName evidence="2">Uncharacterized protein</fullName>
    </submittedName>
</protein>
<dbReference type="EMBL" id="MPIN01000025">
    <property type="protein sequence ID" value="OJH33918.1"/>
    <property type="molecule type" value="Genomic_DNA"/>
</dbReference>
<reference evidence="3" key="1">
    <citation type="submission" date="2016-11" db="EMBL/GenBank/DDBJ databases">
        <authorList>
            <person name="Shukria A."/>
            <person name="Stevens D.C."/>
        </authorList>
    </citation>
    <scope>NUCLEOTIDE SEQUENCE [LARGE SCALE GENOMIC DNA]</scope>
    <source>
        <strain evidence="3">Cbfe23</strain>
    </source>
</reference>
<dbReference type="OrthoDB" id="5494744at2"/>
<name>A0A1L9AV89_9BACT</name>
<dbReference type="InterPro" id="IPR032871">
    <property type="entry name" value="AHH_dom_containing"/>
</dbReference>
<evidence type="ECO:0000256" key="1">
    <source>
        <dbReference type="SAM" id="Coils"/>
    </source>
</evidence>